<protein>
    <recommendedName>
        <fullName evidence="13 14">Crossover junction endodeoxyribonuclease RuvC</fullName>
        <ecNumber evidence="13 14">3.1.21.10</ecNumber>
    </recommendedName>
    <alternativeName>
        <fullName evidence="13">Holliday junction nuclease RuvC</fullName>
    </alternativeName>
    <alternativeName>
        <fullName evidence="13">Holliday junction resolvase RuvC</fullName>
    </alternativeName>
</protein>
<keyword evidence="5 13" id="KW-0255">Endonuclease</keyword>
<evidence type="ECO:0000256" key="1">
    <source>
        <dbReference type="ARBA" id="ARBA00009518"/>
    </source>
</evidence>
<evidence type="ECO:0000256" key="3">
    <source>
        <dbReference type="ARBA" id="ARBA00022722"/>
    </source>
</evidence>
<comment type="subunit">
    <text evidence="13">Homodimer which binds Holliday junction (HJ) DNA. The HJ becomes 2-fold symmetrical on binding to RuvC with unstacked arms; it has a different conformation from HJ DNA in complex with RuvA. In the full resolvosome a probable DNA-RuvA(4)-RuvB(12)-RuvC(2) complex forms which resolves the HJ.</text>
</comment>
<evidence type="ECO:0000256" key="9">
    <source>
        <dbReference type="ARBA" id="ARBA00023125"/>
    </source>
</evidence>
<dbReference type="NCBIfam" id="TIGR00228">
    <property type="entry name" value="ruvC"/>
    <property type="match status" value="1"/>
</dbReference>
<dbReference type="Gene3D" id="3.30.420.10">
    <property type="entry name" value="Ribonuclease H-like superfamily/Ribonuclease H"/>
    <property type="match status" value="1"/>
</dbReference>
<dbReference type="GO" id="GO:0048476">
    <property type="term" value="C:Holliday junction resolvase complex"/>
    <property type="evidence" value="ECO:0007669"/>
    <property type="project" value="UniProtKB-UniRule"/>
</dbReference>
<dbReference type="EMBL" id="MOXJ01000017">
    <property type="protein sequence ID" value="PDO10238.1"/>
    <property type="molecule type" value="Genomic_DNA"/>
</dbReference>
<evidence type="ECO:0000256" key="13">
    <source>
        <dbReference type="HAMAP-Rule" id="MF_00034"/>
    </source>
</evidence>
<comment type="subcellular location">
    <subcellularLocation>
        <location evidence="13">Cytoplasm</location>
    </subcellularLocation>
</comment>
<proteinExistence type="inferred from homology"/>
<evidence type="ECO:0000256" key="11">
    <source>
        <dbReference type="ARBA" id="ARBA00023204"/>
    </source>
</evidence>
<dbReference type="GO" id="GO:0006281">
    <property type="term" value="P:DNA repair"/>
    <property type="evidence" value="ECO:0007669"/>
    <property type="project" value="UniProtKB-UniRule"/>
</dbReference>
<gene>
    <name evidence="13" type="primary">ruvC</name>
    <name evidence="15" type="ORF">BLM47_08280</name>
</gene>
<comment type="caution">
    <text evidence="15">The sequence shown here is derived from an EMBL/GenBank/DDBJ whole genome shotgun (WGS) entry which is preliminary data.</text>
</comment>
<sequence length="168" mass="18314">MRVLGIDPGLATVGCGIVERRGGDRLVCLHYEAFHTGSSDDVGARLQQIYDAACTWIDRYSPDVIAVEKLFFNRNVTNAFAVGQARGVIVLAAVQRGLEVAEYTPMQVKQAVTGYGGADKYQVQEMVRLLLRLAERPRPDDAADALAVAVCHAHASMWTEKIREGIGP</sequence>
<dbReference type="GO" id="GO:0008821">
    <property type="term" value="F:crossover junction DNA endonuclease activity"/>
    <property type="evidence" value="ECO:0007669"/>
    <property type="project" value="UniProtKB-UniRule"/>
</dbReference>
<dbReference type="PRINTS" id="PR00696">
    <property type="entry name" value="RSOLVASERUVC"/>
</dbReference>
<reference evidence="15 16" key="1">
    <citation type="submission" date="2016-12" db="EMBL/GenBank/DDBJ databases">
        <title>Candidatus Reconcilibacillus cellulovorans genome.</title>
        <authorList>
            <person name="Kolinko S."/>
            <person name="Wu Y.-W."/>
            <person name="Tachea F."/>
            <person name="Denzel E."/>
            <person name="Hiras J."/>
            <person name="Baecker N."/>
            <person name="Chan L.J."/>
            <person name="Eichorst S.A."/>
            <person name="Frey D."/>
            <person name="Adams P.D."/>
            <person name="Pray T."/>
            <person name="Tanjore D."/>
            <person name="Petzold C.J."/>
            <person name="Gladden J.M."/>
            <person name="Simmons B.A."/>
            <person name="Singer S.W."/>
        </authorList>
    </citation>
    <scope>NUCLEOTIDE SEQUENCE [LARGE SCALE GENOMIC DNA]</scope>
    <source>
        <strain evidence="15">JTherm</strain>
    </source>
</reference>
<dbReference type="AlphaFoldDB" id="A0A2A6DYU0"/>
<evidence type="ECO:0000256" key="10">
    <source>
        <dbReference type="ARBA" id="ARBA00023172"/>
    </source>
</evidence>
<dbReference type="InterPro" id="IPR012337">
    <property type="entry name" value="RNaseH-like_sf"/>
</dbReference>
<dbReference type="EC" id="3.1.21.10" evidence="13 14"/>
<dbReference type="PROSITE" id="PS01321">
    <property type="entry name" value="RUVC"/>
    <property type="match status" value="1"/>
</dbReference>
<keyword evidence="7 13" id="KW-0378">Hydrolase</keyword>
<dbReference type="CDD" id="cd16962">
    <property type="entry name" value="RuvC"/>
    <property type="match status" value="1"/>
</dbReference>
<dbReference type="SUPFAM" id="SSF53098">
    <property type="entry name" value="Ribonuclease H-like"/>
    <property type="match status" value="1"/>
</dbReference>
<dbReference type="FunFam" id="3.30.420.10:FF:000002">
    <property type="entry name" value="Crossover junction endodeoxyribonuclease RuvC"/>
    <property type="match status" value="1"/>
</dbReference>
<evidence type="ECO:0000313" key="15">
    <source>
        <dbReference type="EMBL" id="PDO10238.1"/>
    </source>
</evidence>
<dbReference type="Proteomes" id="UP000243688">
    <property type="component" value="Unassembled WGS sequence"/>
</dbReference>
<name>A0A2A6DYU0_9BACL</name>
<organism evidence="15 16">
    <name type="scientific">Candidatus Reconcilbacillus cellulovorans</name>
    <dbReference type="NCBI Taxonomy" id="1906605"/>
    <lineage>
        <taxon>Bacteria</taxon>
        <taxon>Bacillati</taxon>
        <taxon>Bacillota</taxon>
        <taxon>Bacilli</taxon>
        <taxon>Bacillales</taxon>
        <taxon>Paenibacillaceae</taxon>
        <taxon>Candidatus Reconcilbacillus</taxon>
    </lineage>
</organism>
<evidence type="ECO:0000256" key="2">
    <source>
        <dbReference type="ARBA" id="ARBA00022490"/>
    </source>
</evidence>
<evidence type="ECO:0000256" key="6">
    <source>
        <dbReference type="ARBA" id="ARBA00022763"/>
    </source>
</evidence>
<comment type="similarity">
    <text evidence="1 13">Belongs to the RuvC family.</text>
</comment>
<dbReference type="GO" id="GO:0005737">
    <property type="term" value="C:cytoplasm"/>
    <property type="evidence" value="ECO:0007669"/>
    <property type="project" value="UniProtKB-SubCell"/>
</dbReference>
<evidence type="ECO:0000256" key="7">
    <source>
        <dbReference type="ARBA" id="ARBA00022801"/>
    </source>
</evidence>
<feature type="active site" evidence="13">
    <location>
        <position position="7"/>
    </location>
</feature>
<keyword evidence="8 13" id="KW-0460">Magnesium</keyword>
<evidence type="ECO:0000256" key="14">
    <source>
        <dbReference type="NCBIfam" id="TIGR00228"/>
    </source>
</evidence>
<keyword evidence="3 13" id="KW-0540">Nuclease</keyword>
<accession>A0A2A6DYU0</accession>
<evidence type="ECO:0000256" key="5">
    <source>
        <dbReference type="ARBA" id="ARBA00022759"/>
    </source>
</evidence>
<keyword evidence="6 13" id="KW-0227">DNA damage</keyword>
<feature type="binding site" evidence="13">
    <location>
        <position position="7"/>
    </location>
    <ligand>
        <name>Mg(2+)</name>
        <dbReference type="ChEBI" id="CHEBI:18420"/>
        <label>1</label>
    </ligand>
</feature>
<keyword evidence="2 13" id="KW-0963">Cytoplasm</keyword>
<dbReference type="InterPro" id="IPR002176">
    <property type="entry name" value="X-over_junc_endoDNase_RuvC"/>
</dbReference>
<feature type="binding site" evidence="13">
    <location>
        <position position="68"/>
    </location>
    <ligand>
        <name>Mg(2+)</name>
        <dbReference type="ChEBI" id="CHEBI:18420"/>
        <label>2</label>
    </ligand>
</feature>
<dbReference type="GO" id="GO:0000287">
    <property type="term" value="F:magnesium ion binding"/>
    <property type="evidence" value="ECO:0007669"/>
    <property type="project" value="UniProtKB-UniRule"/>
</dbReference>
<evidence type="ECO:0000313" key="16">
    <source>
        <dbReference type="Proteomes" id="UP000243688"/>
    </source>
</evidence>
<dbReference type="GO" id="GO:0003677">
    <property type="term" value="F:DNA binding"/>
    <property type="evidence" value="ECO:0007669"/>
    <property type="project" value="UniProtKB-KW"/>
</dbReference>
<feature type="active site" evidence="13">
    <location>
        <position position="68"/>
    </location>
</feature>
<dbReference type="InterPro" id="IPR020563">
    <property type="entry name" value="X-over_junc_endoDNase_Mg_BS"/>
</dbReference>
<dbReference type="Pfam" id="PF02075">
    <property type="entry name" value="RuvC"/>
    <property type="match status" value="1"/>
</dbReference>
<dbReference type="GO" id="GO:0006310">
    <property type="term" value="P:DNA recombination"/>
    <property type="evidence" value="ECO:0007669"/>
    <property type="project" value="UniProtKB-UniRule"/>
</dbReference>
<dbReference type="PANTHER" id="PTHR30194:SF3">
    <property type="entry name" value="CROSSOVER JUNCTION ENDODEOXYRIBONUCLEASE RUVC"/>
    <property type="match status" value="1"/>
</dbReference>
<dbReference type="NCBIfam" id="NF000711">
    <property type="entry name" value="PRK00039.2-1"/>
    <property type="match status" value="1"/>
</dbReference>
<evidence type="ECO:0000256" key="8">
    <source>
        <dbReference type="ARBA" id="ARBA00022842"/>
    </source>
</evidence>
<feature type="active site" evidence="13">
    <location>
        <position position="141"/>
    </location>
</feature>
<comment type="cofactor">
    <cofactor evidence="13">
        <name>Mg(2+)</name>
        <dbReference type="ChEBI" id="CHEBI:18420"/>
    </cofactor>
    <text evidence="13">Binds 2 Mg(2+) ion per subunit.</text>
</comment>
<comment type="function">
    <text evidence="13">The RuvA-RuvB-RuvC complex processes Holliday junction (HJ) DNA during genetic recombination and DNA repair. Endonuclease that resolves HJ intermediates. Cleaves cruciform DNA by making single-stranded nicks across the HJ at symmetrical positions within the homologous arms, yielding a 5'-phosphate and a 3'-hydroxyl group; requires a central core of homology in the junction. The consensus cleavage sequence is 5'-(A/T)TT(C/G)-3'. Cleavage occurs on the 3'-side of the TT dinucleotide at the point of strand exchange. HJ branch migration catalyzed by RuvA-RuvB allows RuvC to scan DNA until it finds its consensus sequence, where it cleaves and resolves the cruciform DNA.</text>
</comment>
<keyword evidence="11 13" id="KW-0234">DNA repair</keyword>
<evidence type="ECO:0000256" key="12">
    <source>
        <dbReference type="ARBA" id="ARBA00029354"/>
    </source>
</evidence>
<comment type="catalytic activity">
    <reaction evidence="12 13">
        <text>Endonucleolytic cleavage at a junction such as a reciprocal single-stranded crossover between two homologous DNA duplexes (Holliday junction).</text>
        <dbReference type="EC" id="3.1.21.10"/>
    </reaction>
</comment>
<keyword evidence="10 13" id="KW-0233">DNA recombination</keyword>
<keyword evidence="4 13" id="KW-0479">Metal-binding</keyword>
<dbReference type="InterPro" id="IPR036397">
    <property type="entry name" value="RNaseH_sf"/>
</dbReference>
<keyword evidence="9 13" id="KW-0238">DNA-binding</keyword>
<feature type="binding site" evidence="13">
    <location>
        <position position="141"/>
    </location>
    <ligand>
        <name>Mg(2+)</name>
        <dbReference type="ChEBI" id="CHEBI:18420"/>
        <label>1</label>
    </ligand>
</feature>
<dbReference type="HAMAP" id="MF_00034">
    <property type="entry name" value="RuvC"/>
    <property type="match status" value="1"/>
</dbReference>
<evidence type="ECO:0000256" key="4">
    <source>
        <dbReference type="ARBA" id="ARBA00022723"/>
    </source>
</evidence>
<dbReference type="PANTHER" id="PTHR30194">
    <property type="entry name" value="CROSSOVER JUNCTION ENDODEOXYRIBONUCLEASE RUVC"/>
    <property type="match status" value="1"/>
</dbReference>